<feature type="compositionally biased region" description="Pro residues" evidence="2">
    <location>
        <begin position="107"/>
        <end position="138"/>
    </location>
</feature>
<feature type="region of interest" description="Disordered" evidence="2">
    <location>
        <begin position="97"/>
        <end position="196"/>
    </location>
</feature>
<feature type="compositionally biased region" description="Pro residues" evidence="2">
    <location>
        <begin position="218"/>
        <end position="227"/>
    </location>
</feature>
<feature type="chain" id="PRO_5029648031" evidence="3">
    <location>
        <begin position="26"/>
        <end position="281"/>
    </location>
</feature>
<dbReference type="PANTHER" id="PTHR10380:SF160">
    <property type="entry name" value="CUTICULAR PROTEIN 100A"/>
    <property type="match status" value="1"/>
</dbReference>
<dbReference type="AlphaFoldDB" id="A0A7M7Q8L0"/>
<evidence type="ECO:0000256" key="1">
    <source>
        <dbReference type="PROSITE-ProRule" id="PRU00497"/>
    </source>
</evidence>
<dbReference type="PROSITE" id="PS51155">
    <property type="entry name" value="CHIT_BIND_RR_2"/>
    <property type="match status" value="1"/>
</dbReference>
<dbReference type="OMA" id="GQNYHQD"/>
<reference evidence="4" key="1">
    <citation type="submission" date="2021-01" db="UniProtKB">
        <authorList>
            <consortium name="EnsemblMetazoa"/>
        </authorList>
    </citation>
    <scope>IDENTIFICATION</scope>
</reference>
<evidence type="ECO:0000256" key="3">
    <source>
        <dbReference type="SAM" id="SignalP"/>
    </source>
</evidence>
<accession>A0A7M7Q8L0</accession>
<dbReference type="GO" id="GO:0008010">
    <property type="term" value="F:structural constituent of chitin-based larval cuticle"/>
    <property type="evidence" value="ECO:0007669"/>
    <property type="project" value="TreeGrafter"/>
</dbReference>
<dbReference type="GeneID" id="100123303"/>
<evidence type="ECO:0000313" key="4">
    <source>
        <dbReference type="EnsemblMetazoa" id="XP_031783477"/>
    </source>
</evidence>
<dbReference type="InParanoid" id="A0A7M7Q8L0"/>
<feature type="signal peptide" evidence="3">
    <location>
        <begin position="1"/>
        <end position="25"/>
    </location>
</feature>
<dbReference type="Pfam" id="PF00379">
    <property type="entry name" value="Chitin_bind_4"/>
    <property type="match status" value="1"/>
</dbReference>
<sequence length="281" mass="32084">MNTLQNSSRLTSYIILSCAIALARCQREYLRDSQNAAILKDSRYLSGDGTFGASYSQEDGVEFKEESDEYGNRRGSYSYVDPTGQRRTVTYTAGVNGFQASGDHIPSQPPPTPPQPEYVPLPQYNPPDYQPPAQPSRPPRYQLVRRPYEPQYETQEPSYEPQPRPTQAPRYREPPARVPAPRYNRPPPPQPELVQYHSPYVEYPADSLRYESKYEQPVGPPIPPVPQYRPLVRPTPAAPLPPSRYNHYNEITTPAPRRFYPPGKLDFNRTPDGFSYTFSKS</sequence>
<dbReference type="KEGG" id="nvi:100123303"/>
<proteinExistence type="predicted"/>
<dbReference type="Proteomes" id="UP000002358">
    <property type="component" value="Chromosome 3"/>
</dbReference>
<feature type="region of interest" description="Disordered" evidence="2">
    <location>
        <begin position="60"/>
        <end position="85"/>
    </location>
</feature>
<name>A0A7M7Q8L0_NASVI</name>
<keyword evidence="3" id="KW-0732">Signal</keyword>
<dbReference type="PANTHER" id="PTHR10380">
    <property type="entry name" value="CUTICLE PROTEIN"/>
    <property type="match status" value="1"/>
</dbReference>
<keyword evidence="1" id="KW-0193">Cuticle</keyword>
<dbReference type="FunCoup" id="A0A7M7Q8L0">
    <property type="interactions" value="38"/>
</dbReference>
<dbReference type="OrthoDB" id="6352077at2759"/>
<organism evidence="4 5">
    <name type="scientific">Nasonia vitripennis</name>
    <name type="common">Parasitic wasp</name>
    <dbReference type="NCBI Taxonomy" id="7425"/>
    <lineage>
        <taxon>Eukaryota</taxon>
        <taxon>Metazoa</taxon>
        <taxon>Ecdysozoa</taxon>
        <taxon>Arthropoda</taxon>
        <taxon>Hexapoda</taxon>
        <taxon>Insecta</taxon>
        <taxon>Pterygota</taxon>
        <taxon>Neoptera</taxon>
        <taxon>Endopterygota</taxon>
        <taxon>Hymenoptera</taxon>
        <taxon>Apocrita</taxon>
        <taxon>Proctotrupomorpha</taxon>
        <taxon>Chalcidoidea</taxon>
        <taxon>Pteromalidae</taxon>
        <taxon>Pteromalinae</taxon>
        <taxon>Nasonia</taxon>
    </lineage>
</organism>
<dbReference type="GO" id="GO:0062129">
    <property type="term" value="C:chitin-based extracellular matrix"/>
    <property type="evidence" value="ECO:0007669"/>
    <property type="project" value="TreeGrafter"/>
</dbReference>
<protein>
    <submittedName>
        <fullName evidence="4">Uncharacterized protein</fullName>
    </submittedName>
</protein>
<evidence type="ECO:0000256" key="2">
    <source>
        <dbReference type="SAM" id="MobiDB-lite"/>
    </source>
</evidence>
<dbReference type="RefSeq" id="XP_031783477.1">
    <property type="nucleotide sequence ID" value="XM_031927617.2"/>
</dbReference>
<dbReference type="InterPro" id="IPR000618">
    <property type="entry name" value="Insect_cuticle"/>
</dbReference>
<keyword evidence="5" id="KW-1185">Reference proteome</keyword>
<feature type="region of interest" description="Disordered" evidence="2">
    <location>
        <begin position="214"/>
        <end position="266"/>
    </location>
</feature>
<dbReference type="EnsemblMetazoa" id="XM_031927617">
    <property type="protein sequence ID" value="XP_031783477"/>
    <property type="gene ID" value="LOC100123303"/>
</dbReference>
<dbReference type="InterPro" id="IPR050468">
    <property type="entry name" value="Cuticle_Struct_Prot"/>
</dbReference>
<evidence type="ECO:0000313" key="5">
    <source>
        <dbReference type="Proteomes" id="UP000002358"/>
    </source>
</evidence>